<feature type="region of interest" description="Disordered" evidence="3">
    <location>
        <begin position="45"/>
        <end position="144"/>
    </location>
</feature>
<geneLocation type="plasmid" evidence="5">
    <name>pKON1</name>
</geneLocation>
<dbReference type="RefSeq" id="WP_172686451.1">
    <property type="nucleotide sequence ID" value="NZ_BSFH01000085.1"/>
</dbReference>
<dbReference type="InterPro" id="IPR023346">
    <property type="entry name" value="Lysozyme-like_dom_sf"/>
</dbReference>
<feature type="domain" description="Transglycosylase SLT" evidence="4">
    <location>
        <begin position="176"/>
        <end position="280"/>
    </location>
</feature>
<evidence type="ECO:0000256" key="2">
    <source>
        <dbReference type="ARBA" id="ARBA00009387"/>
    </source>
</evidence>
<reference evidence="6" key="3">
    <citation type="submission" date="2023-01" db="EMBL/GenBank/DDBJ databases">
        <authorList>
            <person name="Sun Q."/>
            <person name="Evtushenko L."/>
        </authorList>
    </citation>
    <scope>NUCLEOTIDE SEQUENCE</scope>
    <source>
        <strain evidence="6">VKM B-2222</strain>
    </source>
</reference>
<dbReference type="AlphaFoldDB" id="A0A0G3B2U1"/>
<dbReference type="Gene3D" id="1.10.530.10">
    <property type="match status" value="1"/>
</dbReference>
<dbReference type="PANTHER" id="PTHR37423">
    <property type="entry name" value="SOLUBLE LYTIC MUREIN TRANSGLYCOSYLASE-RELATED"/>
    <property type="match status" value="1"/>
</dbReference>
<evidence type="ECO:0000259" key="4">
    <source>
        <dbReference type="Pfam" id="PF01464"/>
    </source>
</evidence>
<sequence>MEVNAHAAGWQDFYSDRQSRCDSAPDEALKKHFQAELDVARQTMQSMGLDVPEGQPAPETEAPAGCEDLPGDVAGEVPGDLPEQPVNAAVQPGNPDLPAGDPETLGYEDQARLDKYREDLEPPHQVPGGPEGQVPNDPAGDIPTPVQRHQVAGDVPAVESASPQYNDALEAFRAQILAASKATGIPPDMLAAMIWEESKGDPDAISTNAENGKSDIGLMQINEDTFAEMKAKYPDLIKGDINDPESNIMAGALYLAEKKEEFGDWDLALRAYNSGSASVDPDNPDVSTTDLGTDSYVNRVNYYQDLIKEGQDLPSEYSETPEQVQT</sequence>
<comment type="similarity">
    <text evidence="2">Belongs to the virb1 family.</text>
</comment>
<evidence type="ECO:0000256" key="1">
    <source>
        <dbReference type="ARBA" id="ARBA00007734"/>
    </source>
</evidence>
<gene>
    <name evidence="6" type="ORF">GCM10017635_28340</name>
    <name evidence="5" type="ORF">pKON1_p45</name>
</gene>
<comment type="similarity">
    <text evidence="1">Belongs to the transglycosylase Slt family.</text>
</comment>
<dbReference type="SUPFAM" id="SSF53955">
    <property type="entry name" value="Lysozyme-like"/>
    <property type="match status" value="1"/>
</dbReference>
<feature type="compositionally biased region" description="Basic and acidic residues" evidence="3">
    <location>
        <begin position="109"/>
        <end position="122"/>
    </location>
</feature>
<proteinExistence type="inferred from homology"/>
<reference evidence="5" key="2">
    <citation type="journal article" date="2015" name="Plasmid">
        <title>Maintenance and genetic load of plasmid pKON1 of Paracoccus kondratievae, containing a highly efficient toxin-antitoxin module of the hipAB family.</title>
        <authorList>
            <person name="Czarnecki J."/>
            <person name="Dziewit L."/>
            <person name="Kowalski L."/>
            <person name="Ochnio M."/>
            <person name="Bartosik D."/>
        </authorList>
    </citation>
    <scope>NUCLEOTIDE SEQUENCE</scope>
    <source>
        <strain evidence="5">NCIMB 13773</strain>
        <plasmid evidence="5">pKON1</plasmid>
    </source>
</reference>
<evidence type="ECO:0000313" key="6">
    <source>
        <dbReference type="EMBL" id="GLK65359.1"/>
    </source>
</evidence>
<keyword evidence="7" id="KW-1185">Reference proteome</keyword>
<accession>A0A0G3B2U1</accession>
<evidence type="ECO:0000256" key="3">
    <source>
        <dbReference type="SAM" id="MobiDB-lite"/>
    </source>
</evidence>
<dbReference type="Proteomes" id="UP001143349">
    <property type="component" value="Unassembled WGS sequence"/>
</dbReference>
<dbReference type="Pfam" id="PF01464">
    <property type="entry name" value="SLT"/>
    <property type="match status" value="1"/>
</dbReference>
<evidence type="ECO:0000313" key="5">
    <source>
        <dbReference type="EMBL" id="AKJ20436.1"/>
    </source>
</evidence>
<feature type="region of interest" description="Disordered" evidence="3">
    <location>
        <begin position="1"/>
        <end position="20"/>
    </location>
</feature>
<dbReference type="InterPro" id="IPR008258">
    <property type="entry name" value="Transglycosylase_SLT_dom_1"/>
</dbReference>
<name>A0A0G3B2U1_9RHOB</name>
<evidence type="ECO:0000313" key="7">
    <source>
        <dbReference type="Proteomes" id="UP001143349"/>
    </source>
</evidence>
<keyword evidence="5" id="KW-0614">Plasmid</keyword>
<dbReference type="EMBL" id="KP294352">
    <property type="protein sequence ID" value="AKJ20436.1"/>
    <property type="molecule type" value="Genomic_DNA"/>
</dbReference>
<organism evidence="5">
    <name type="scientific">Paracoccus kondratievae</name>
    <dbReference type="NCBI Taxonomy" id="135740"/>
    <lineage>
        <taxon>Bacteria</taxon>
        <taxon>Pseudomonadati</taxon>
        <taxon>Pseudomonadota</taxon>
        <taxon>Alphaproteobacteria</taxon>
        <taxon>Rhodobacterales</taxon>
        <taxon>Paracoccaceae</taxon>
        <taxon>Paracoccus</taxon>
    </lineage>
</organism>
<dbReference type="EMBL" id="BSFH01000085">
    <property type="protein sequence ID" value="GLK65359.1"/>
    <property type="molecule type" value="Genomic_DNA"/>
</dbReference>
<reference evidence="6" key="1">
    <citation type="journal article" date="2014" name="Int. J. Syst. Evol. Microbiol.">
        <title>Complete genome sequence of Corynebacterium casei LMG S-19264T (=DSM 44701T), isolated from a smear-ripened cheese.</title>
        <authorList>
            <consortium name="US DOE Joint Genome Institute (JGI-PGF)"/>
            <person name="Walter F."/>
            <person name="Albersmeier A."/>
            <person name="Kalinowski J."/>
            <person name="Ruckert C."/>
        </authorList>
    </citation>
    <scope>NUCLEOTIDE SEQUENCE</scope>
    <source>
        <strain evidence="6">VKM B-2222</strain>
    </source>
</reference>
<protein>
    <submittedName>
        <fullName evidence="5">Type III secretion system helper protein, lytic transglycosylase</fullName>
    </submittedName>
</protein>
<dbReference type="PANTHER" id="PTHR37423:SF2">
    <property type="entry name" value="MEMBRANE-BOUND LYTIC MUREIN TRANSGLYCOSYLASE C"/>
    <property type="match status" value="1"/>
</dbReference>